<accession>A0A815M7S4</accession>
<evidence type="ECO:0000313" key="2">
    <source>
        <dbReference type="Proteomes" id="UP000663828"/>
    </source>
</evidence>
<evidence type="ECO:0000313" key="1">
    <source>
        <dbReference type="EMBL" id="CAF1412805.1"/>
    </source>
</evidence>
<name>A0A815M7S4_ADIRI</name>
<proteinExistence type="predicted"/>
<sequence length="70" mass="6889">MAENPAYPAGFTPTSTGSGAVYTLGTNLPPVDPNNFAGTVHFGPATTTHFPAGSIILPGGAVLPPGGPLQ</sequence>
<protein>
    <submittedName>
        <fullName evidence="1">Uncharacterized protein</fullName>
    </submittedName>
</protein>
<dbReference type="Proteomes" id="UP000663828">
    <property type="component" value="Unassembled WGS sequence"/>
</dbReference>
<organism evidence="1 2">
    <name type="scientific">Adineta ricciae</name>
    <name type="common">Rotifer</name>
    <dbReference type="NCBI Taxonomy" id="249248"/>
    <lineage>
        <taxon>Eukaryota</taxon>
        <taxon>Metazoa</taxon>
        <taxon>Spiralia</taxon>
        <taxon>Gnathifera</taxon>
        <taxon>Rotifera</taxon>
        <taxon>Eurotatoria</taxon>
        <taxon>Bdelloidea</taxon>
        <taxon>Adinetida</taxon>
        <taxon>Adinetidae</taxon>
        <taxon>Adineta</taxon>
    </lineage>
</organism>
<keyword evidence="2" id="KW-1185">Reference proteome</keyword>
<gene>
    <name evidence="1" type="ORF">XAT740_LOCUS34766</name>
</gene>
<comment type="caution">
    <text evidence="1">The sequence shown here is derived from an EMBL/GenBank/DDBJ whole genome shotgun (WGS) entry which is preliminary data.</text>
</comment>
<reference evidence="1" key="1">
    <citation type="submission" date="2021-02" db="EMBL/GenBank/DDBJ databases">
        <authorList>
            <person name="Nowell W R."/>
        </authorList>
    </citation>
    <scope>NUCLEOTIDE SEQUENCE</scope>
</reference>
<dbReference type="AlphaFoldDB" id="A0A815M7S4"/>
<dbReference type="EMBL" id="CAJNOR010003427">
    <property type="protein sequence ID" value="CAF1412805.1"/>
    <property type="molecule type" value="Genomic_DNA"/>
</dbReference>